<dbReference type="InterPro" id="IPR016527">
    <property type="entry name" value="ORC4"/>
</dbReference>
<evidence type="ECO:0000256" key="1">
    <source>
        <dbReference type="ARBA" id="ARBA00004123"/>
    </source>
</evidence>
<dbReference type="SUPFAM" id="SSF52540">
    <property type="entry name" value="P-loop containing nucleoside triphosphate hydrolases"/>
    <property type="match status" value="1"/>
</dbReference>
<feature type="compositionally biased region" description="Polar residues" evidence="6">
    <location>
        <begin position="266"/>
        <end position="292"/>
    </location>
</feature>
<dbReference type="OrthoDB" id="343623at2759"/>
<feature type="region of interest" description="Disordered" evidence="6">
    <location>
        <begin position="334"/>
        <end position="375"/>
    </location>
</feature>
<keyword evidence="3" id="KW-0235">DNA replication</keyword>
<dbReference type="GO" id="GO:0005664">
    <property type="term" value="C:nuclear origin of replication recognition complex"/>
    <property type="evidence" value="ECO:0007669"/>
    <property type="project" value="TreeGrafter"/>
</dbReference>
<sequence>MPPKRKATSTTVEEDSPPLKRRTRSQGPLLATQLVDKPSGPTTRRRATKASIENVRITEDNAPPKRAVNSKAPSTLATAKPAPASAKPSTSRTRRRVDAEPSSSEGPPEPVIPRTAPRRGRKKKIVEDSESDSSADEGPVAGSSRLEVKEVPAEPKAKRTGSAARGRGTNRKAALPRSQPRSKVAEQPVAEETESLPAAREVEDREEEKDVDKAIDSEPDELLLTSRRSPRPATPQGSDHDRPATPPKSTAARSAVGTPRLVMQVEISTPSWLRNRSTSPTRSLQRGRTGTPSVLPAVGSVTLPHIPSTPRRVPLPETLQVSPKQVRNVETIDEADEFEDFPQVDTQPVSPTKRTPSRSPAKNKAKTPGSPSKLFPGRFPDHLALCLEAQKRATLASLHKLPQMSVSKDGDPHPNAVAQEQLSSLLLGTVQRGEGNSCLITGPRGSGKTRLLDDVIACLPVTPNVIRLSGYAQTNDRLAMREIAWQLAQQTGTSLMPSEDNADDLGEDENPFVEKNEPTVLALPPPSHLLALISVIPTLSRPTIIVLDAFDLFALHPRQSLLYCLFDTVQHSRVGANGKGLAVVGTTSRVDTINLLEKRVKSRFSGRILRTACPTALSSWREIARHALSSPFSDNDVEPSDEWTSLWENVVDRILDDKAMQEALLDTFSLTRDVRMLSRILIPLVLELTTTSPFPTSRTLVATLESQRCPTSNTFLQTVTYPSACLLIAAIHAQTSGHDVFTFEMLYEAFCDQVRTSQSAPVQVEGGGIGMVRCSREVLMGAFEQLVSLRAFVAVAGPSQGTSKGFVRHRCSIERADVKKAVEKMGQLSLRKWFSKAQ</sequence>
<gene>
    <name evidence="9" type="ORF">EIP91_006708</name>
</gene>
<name>A0A4R0RM81_9APHY</name>
<feature type="compositionally biased region" description="Low complexity" evidence="6">
    <location>
        <begin position="71"/>
        <end position="91"/>
    </location>
</feature>
<dbReference type="STRING" id="92696.A0A4R0RM81"/>
<dbReference type="Gene3D" id="3.40.50.300">
    <property type="entry name" value="P-loop containing nucleotide triphosphate hydrolases"/>
    <property type="match status" value="1"/>
</dbReference>
<dbReference type="InterPro" id="IPR041664">
    <property type="entry name" value="AAA_16"/>
</dbReference>
<dbReference type="PANTHER" id="PTHR12087:SF0">
    <property type="entry name" value="ORIGIN RECOGNITION COMPLEX SUBUNIT 4"/>
    <property type="match status" value="1"/>
</dbReference>
<feature type="compositionally biased region" description="Polar residues" evidence="6">
    <location>
        <begin position="344"/>
        <end position="360"/>
    </location>
</feature>
<evidence type="ECO:0000259" key="8">
    <source>
        <dbReference type="Pfam" id="PF14629"/>
    </source>
</evidence>
<accession>A0A4R0RM81</accession>
<evidence type="ECO:0000259" key="7">
    <source>
        <dbReference type="Pfam" id="PF13191"/>
    </source>
</evidence>
<proteinExistence type="inferred from homology"/>
<dbReference type="Pfam" id="PF14629">
    <property type="entry name" value="ORC4_C"/>
    <property type="match status" value="1"/>
</dbReference>
<evidence type="ECO:0000256" key="2">
    <source>
        <dbReference type="ARBA" id="ARBA00005334"/>
    </source>
</evidence>
<evidence type="ECO:0000256" key="3">
    <source>
        <dbReference type="ARBA" id="ARBA00022705"/>
    </source>
</evidence>
<feature type="domain" description="Orc1-like AAA ATPase" evidence="7">
    <location>
        <begin position="420"/>
        <end position="571"/>
    </location>
</feature>
<comment type="similarity">
    <text evidence="2">Belongs to the ORC4 family.</text>
</comment>
<keyword evidence="5" id="KW-0539">Nucleus</keyword>
<keyword evidence="10" id="KW-1185">Reference proteome</keyword>
<dbReference type="GO" id="GO:0003688">
    <property type="term" value="F:DNA replication origin binding"/>
    <property type="evidence" value="ECO:0007669"/>
    <property type="project" value="TreeGrafter"/>
</dbReference>
<evidence type="ECO:0000313" key="9">
    <source>
        <dbReference type="EMBL" id="TCD69691.1"/>
    </source>
</evidence>
<dbReference type="AlphaFoldDB" id="A0A4R0RM81"/>
<evidence type="ECO:0000313" key="10">
    <source>
        <dbReference type="Proteomes" id="UP000292702"/>
    </source>
</evidence>
<feature type="compositionally biased region" description="Basic and acidic residues" evidence="6">
    <location>
        <begin position="200"/>
        <end position="216"/>
    </location>
</feature>
<dbReference type="EMBL" id="RWJN01000036">
    <property type="protein sequence ID" value="TCD69691.1"/>
    <property type="molecule type" value="Genomic_DNA"/>
</dbReference>
<protein>
    <submittedName>
        <fullName evidence="9">Uncharacterized protein</fullName>
    </submittedName>
</protein>
<organism evidence="9 10">
    <name type="scientific">Steccherinum ochraceum</name>
    <dbReference type="NCBI Taxonomy" id="92696"/>
    <lineage>
        <taxon>Eukaryota</taxon>
        <taxon>Fungi</taxon>
        <taxon>Dikarya</taxon>
        <taxon>Basidiomycota</taxon>
        <taxon>Agaricomycotina</taxon>
        <taxon>Agaricomycetes</taxon>
        <taxon>Polyporales</taxon>
        <taxon>Steccherinaceae</taxon>
        <taxon>Steccherinum</taxon>
    </lineage>
</organism>
<dbReference type="Proteomes" id="UP000292702">
    <property type="component" value="Unassembled WGS sequence"/>
</dbReference>
<dbReference type="PANTHER" id="PTHR12087">
    <property type="entry name" value="ORIGIN RECOGNITION COMPLEX SUBUNIT 4"/>
    <property type="match status" value="1"/>
</dbReference>
<evidence type="ECO:0000256" key="4">
    <source>
        <dbReference type="ARBA" id="ARBA00023125"/>
    </source>
</evidence>
<reference evidence="9 10" key="1">
    <citation type="submission" date="2018-11" db="EMBL/GenBank/DDBJ databases">
        <title>Genome assembly of Steccherinum ochraceum LE-BIN_3174, the white-rot fungus of the Steccherinaceae family (The Residual Polyporoid clade, Polyporales, Basidiomycota).</title>
        <authorList>
            <person name="Fedorova T.V."/>
            <person name="Glazunova O.A."/>
            <person name="Landesman E.O."/>
            <person name="Moiseenko K.V."/>
            <person name="Psurtseva N.V."/>
            <person name="Savinova O.S."/>
            <person name="Shakhova N.V."/>
            <person name="Tyazhelova T.V."/>
            <person name="Vasina D.V."/>
        </authorList>
    </citation>
    <scope>NUCLEOTIDE SEQUENCE [LARGE SCALE GENOMIC DNA]</scope>
    <source>
        <strain evidence="9 10">LE-BIN_3174</strain>
    </source>
</reference>
<comment type="subcellular location">
    <subcellularLocation>
        <location evidence="1">Nucleus</location>
    </subcellularLocation>
</comment>
<evidence type="ECO:0000256" key="6">
    <source>
        <dbReference type="SAM" id="MobiDB-lite"/>
    </source>
</evidence>
<dbReference type="GO" id="GO:0006270">
    <property type="term" value="P:DNA replication initiation"/>
    <property type="evidence" value="ECO:0007669"/>
    <property type="project" value="TreeGrafter"/>
</dbReference>
<feature type="compositionally biased region" description="Basic and acidic residues" evidence="6">
    <location>
        <begin position="146"/>
        <end position="157"/>
    </location>
</feature>
<feature type="domain" description="Origin recognition complex subunit 4 C-terminal" evidence="8">
    <location>
        <begin position="622"/>
        <end position="822"/>
    </location>
</feature>
<dbReference type="InterPro" id="IPR027417">
    <property type="entry name" value="P-loop_NTPase"/>
</dbReference>
<feature type="region of interest" description="Disordered" evidence="6">
    <location>
        <begin position="1"/>
        <end position="315"/>
    </location>
</feature>
<keyword evidence="4" id="KW-0238">DNA-binding</keyword>
<comment type="caution">
    <text evidence="9">The sequence shown here is derived from an EMBL/GenBank/DDBJ whole genome shotgun (WGS) entry which is preliminary data.</text>
</comment>
<evidence type="ECO:0000256" key="5">
    <source>
        <dbReference type="ARBA" id="ARBA00023242"/>
    </source>
</evidence>
<dbReference type="InterPro" id="IPR032705">
    <property type="entry name" value="ORC4_C"/>
</dbReference>
<dbReference type="Pfam" id="PF13191">
    <property type="entry name" value="AAA_16"/>
    <property type="match status" value="1"/>
</dbReference>